<feature type="region of interest" description="Disordered" evidence="1">
    <location>
        <begin position="40"/>
        <end position="76"/>
    </location>
</feature>
<reference evidence="2 3" key="1">
    <citation type="submission" date="2019-03" db="EMBL/GenBank/DDBJ databases">
        <title>Genomic Encyclopedia of Type Strains, Phase IV (KMG-IV): sequencing the most valuable type-strain genomes for metagenomic binning, comparative biology and taxonomic classification.</title>
        <authorList>
            <person name="Goeker M."/>
        </authorList>
    </citation>
    <scope>NUCLEOTIDE SEQUENCE [LARGE SCALE GENOMIC DNA]</scope>
    <source>
        <strain evidence="2 3">DSM 24179</strain>
    </source>
</reference>
<comment type="caution">
    <text evidence="2">The sequence shown here is derived from an EMBL/GenBank/DDBJ whole genome shotgun (WGS) entry which is preliminary data.</text>
</comment>
<evidence type="ECO:0000256" key="1">
    <source>
        <dbReference type="SAM" id="MobiDB-lite"/>
    </source>
</evidence>
<gene>
    <name evidence="2" type="ORF">EV194_10145</name>
</gene>
<dbReference type="Proteomes" id="UP000295221">
    <property type="component" value="Unassembled WGS sequence"/>
</dbReference>
<evidence type="ECO:0000313" key="2">
    <source>
        <dbReference type="EMBL" id="TCO10415.1"/>
    </source>
</evidence>
<evidence type="ECO:0000313" key="3">
    <source>
        <dbReference type="Proteomes" id="UP000295221"/>
    </source>
</evidence>
<accession>A0A4R2GMC7</accession>
<dbReference type="EMBL" id="SLWK01000001">
    <property type="protein sequence ID" value="TCO10415.1"/>
    <property type="molecule type" value="Genomic_DNA"/>
</dbReference>
<protein>
    <submittedName>
        <fullName evidence="2">Putative beta-barrel porin</fullName>
    </submittedName>
</protein>
<keyword evidence="3" id="KW-1185">Reference proteome</keyword>
<name>A0A4R2GMC7_9BACT</name>
<proteinExistence type="predicted"/>
<dbReference type="AlphaFoldDB" id="A0A4R2GMC7"/>
<sequence>MVVDFSIYLPCMRSLLILISYILLSVFTLNAQIMPDRELVPGGGRTPAQQEGHTDDHHHDHDHSHDHGEVSEPRQQPVEHKITNWFLKDLGTRRDTVSIDTLSQGFQIHNPANREAIASVQLGNIGAPWQPAMVSKMPIYSRFMFADNLRSFFKEPEEWRYYNTKTPYTNLYYQYAAPKRRSEEVVGVLFTQNVNKRWNVGFDYQLISSIGRYEAQQVENRHFRFFSSYNGPRYEVHGSYVYNKTDQLENAGIEDDDFVLNPQRYDYDEKENIPVRFYDASNRIDNHQIFVNQALNIGNITVSRREGERVELPVGTAIHTFHLDRNRRQHRIENLRNSFSPNEPFFYDNIYIDTTKTRDYLYYTSIKNTFQLRFNEEANPLLQFGLRAFITNEVEQFTFPALPEVEGTFTTSPEYMSEEEQLTTTLIGGQIFKNLGESFRWNAGMRLYFQGYRTGDTEITGAINSQFRLANDTAGIFADGGLYLVSPGFFESRYTSNHFIWDERFDQVKTLRLRGAVKIPTRKFELSAETRLINDYFYWDQNAMPTQSGSFLRAVEFRLFKHFNLGNFHNHNTILYQLTSNSELMPLPEWSLYSSLYYQNTLFEVLFVQLGFDLRYNTRWYSPAYMPATGQFHAQRQRKTGDYPYVDLFLNMQLKRARIFIKMDHINQGYPNNDYFHTLNYPANPRAIRFGLSWNFYD</sequence>
<dbReference type="InterPro" id="IPR025631">
    <property type="entry name" value="Porin_10"/>
</dbReference>
<feature type="compositionally biased region" description="Basic and acidic residues" evidence="1">
    <location>
        <begin position="52"/>
        <end position="76"/>
    </location>
</feature>
<organism evidence="2 3">
    <name type="scientific">Natronoflexus pectinivorans</name>
    <dbReference type="NCBI Taxonomy" id="682526"/>
    <lineage>
        <taxon>Bacteria</taxon>
        <taxon>Pseudomonadati</taxon>
        <taxon>Bacteroidota</taxon>
        <taxon>Bacteroidia</taxon>
        <taxon>Marinilabiliales</taxon>
        <taxon>Marinilabiliaceae</taxon>
        <taxon>Natronoflexus</taxon>
    </lineage>
</organism>
<dbReference type="Pfam" id="PF14121">
    <property type="entry name" value="Porin_10"/>
    <property type="match status" value="1"/>
</dbReference>